<dbReference type="SMART" id="SM00086">
    <property type="entry name" value="PAC"/>
    <property type="match status" value="1"/>
</dbReference>
<dbReference type="GO" id="GO:0005886">
    <property type="term" value="C:plasma membrane"/>
    <property type="evidence" value="ECO:0007669"/>
    <property type="project" value="UniProtKB-SubCell"/>
</dbReference>
<organism evidence="15 16">
    <name type="scientific">Siccibacter turicensis</name>
    <dbReference type="NCBI Taxonomy" id="357233"/>
    <lineage>
        <taxon>Bacteria</taxon>
        <taxon>Pseudomonadati</taxon>
        <taxon>Pseudomonadota</taxon>
        <taxon>Gammaproteobacteria</taxon>
        <taxon>Enterobacterales</taxon>
        <taxon>Enterobacteriaceae</taxon>
        <taxon>Siccibacter</taxon>
    </lineage>
</organism>
<dbReference type="Proteomes" id="UP000240212">
    <property type="component" value="Unassembled WGS sequence"/>
</dbReference>
<keyword evidence="2" id="KW-1003">Cell membrane</keyword>
<proteinExistence type="inferred from homology"/>
<keyword evidence="16" id="KW-1185">Reference proteome</keyword>
<evidence type="ECO:0000256" key="9">
    <source>
        <dbReference type="ARBA" id="ARBA00023224"/>
    </source>
</evidence>
<dbReference type="SUPFAM" id="SSF55785">
    <property type="entry name" value="PYP-like sensor domain (PAS domain)"/>
    <property type="match status" value="1"/>
</dbReference>
<dbReference type="EMBL" id="PYEP01000002">
    <property type="protein sequence ID" value="PSN09033.1"/>
    <property type="molecule type" value="Genomic_DNA"/>
</dbReference>
<dbReference type="InterPro" id="IPR001610">
    <property type="entry name" value="PAC"/>
</dbReference>
<evidence type="ECO:0000256" key="12">
    <source>
        <dbReference type="SAM" id="Phobius"/>
    </source>
</evidence>
<evidence type="ECO:0000313" key="15">
    <source>
        <dbReference type="EMBL" id="PSN09033.1"/>
    </source>
</evidence>
<dbReference type="Gene3D" id="1.10.287.950">
    <property type="entry name" value="Methyl-accepting chemotaxis protein"/>
    <property type="match status" value="1"/>
</dbReference>
<keyword evidence="6 12" id="KW-0812">Transmembrane</keyword>
<evidence type="ECO:0000259" key="13">
    <source>
        <dbReference type="PROSITE" id="PS50111"/>
    </source>
</evidence>
<keyword evidence="8 12" id="KW-0472">Membrane</keyword>
<dbReference type="PROSITE" id="PS50111">
    <property type="entry name" value="CHEMOTAXIS_TRANSDUC_2"/>
    <property type="match status" value="1"/>
</dbReference>
<dbReference type="Pfam" id="PF00015">
    <property type="entry name" value="MCPsignal"/>
    <property type="match status" value="1"/>
</dbReference>
<accession>A0A2P8VN84</accession>
<dbReference type="GO" id="GO:0052131">
    <property type="term" value="P:positive aerotaxis"/>
    <property type="evidence" value="ECO:0007669"/>
    <property type="project" value="UniProtKB-ARBA"/>
</dbReference>
<evidence type="ECO:0000256" key="6">
    <source>
        <dbReference type="ARBA" id="ARBA00022692"/>
    </source>
</evidence>
<name>A0A2P8VN84_9ENTR</name>
<dbReference type="InterPro" id="IPR051310">
    <property type="entry name" value="MCP_chemotaxis"/>
</dbReference>
<keyword evidence="9 11" id="KW-0807">Transducer</keyword>
<dbReference type="InterPro" id="IPR013655">
    <property type="entry name" value="PAS_fold_3"/>
</dbReference>
<evidence type="ECO:0000256" key="3">
    <source>
        <dbReference type="ARBA" id="ARBA00022481"/>
    </source>
</evidence>
<dbReference type="InterPro" id="IPR004090">
    <property type="entry name" value="Chemotax_Me-accpt_rcpt"/>
</dbReference>
<dbReference type="OrthoDB" id="9812260at2"/>
<dbReference type="InterPro" id="IPR000014">
    <property type="entry name" value="PAS"/>
</dbReference>
<dbReference type="CDD" id="cd00130">
    <property type="entry name" value="PAS"/>
    <property type="match status" value="1"/>
</dbReference>
<gene>
    <name evidence="15" type="ORF">C7G83_06755</name>
</gene>
<dbReference type="STRING" id="1388748.GCA_000463155_03507"/>
<evidence type="ECO:0000256" key="11">
    <source>
        <dbReference type="PROSITE-ProRule" id="PRU00284"/>
    </source>
</evidence>
<comment type="caution">
    <text evidence="15">The sequence shown here is derived from an EMBL/GenBank/DDBJ whole genome shotgun (WGS) entry which is preliminary data.</text>
</comment>
<keyword evidence="4" id="KW-0145">Chemotaxis</keyword>
<dbReference type="GO" id="GO:0004888">
    <property type="term" value="F:transmembrane signaling receptor activity"/>
    <property type="evidence" value="ECO:0007669"/>
    <property type="project" value="InterPro"/>
</dbReference>
<dbReference type="SUPFAM" id="SSF58104">
    <property type="entry name" value="Methyl-accepting chemotaxis protein (MCP) signaling domain"/>
    <property type="match status" value="1"/>
</dbReference>
<feature type="transmembrane region" description="Helical" evidence="12">
    <location>
        <begin position="191"/>
        <end position="212"/>
    </location>
</feature>
<evidence type="ECO:0008006" key="17">
    <source>
        <dbReference type="Google" id="ProtNLM"/>
    </source>
</evidence>
<reference evidence="15 16" key="1">
    <citation type="submission" date="2018-03" db="EMBL/GenBank/DDBJ databases">
        <title>Draft genome sequence of the first documented clinical Siccibacter turicensis isolate in Austria.</title>
        <authorList>
            <person name="Lepuschitz S."/>
            <person name="Pekard-Amenitsch S."/>
            <person name="Haunold R."/>
            <person name="Schill S."/>
            <person name="Mach R."/>
            <person name="Allerberger F."/>
            <person name="Ruppitsch W."/>
            <person name="Forsythe S.J."/>
        </authorList>
    </citation>
    <scope>NUCLEOTIDE SEQUENCE [LARGE SCALE GENOMIC DNA]</scope>
    <source>
        <strain evidence="15 16">6100069499-17</strain>
    </source>
</reference>
<dbReference type="AlphaFoldDB" id="A0A2P8VN84"/>
<dbReference type="GO" id="GO:0007165">
    <property type="term" value="P:signal transduction"/>
    <property type="evidence" value="ECO:0007669"/>
    <property type="project" value="UniProtKB-KW"/>
</dbReference>
<evidence type="ECO:0000256" key="5">
    <source>
        <dbReference type="ARBA" id="ARBA00022519"/>
    </source>
</evidence>
<feature type="domain" description="Methyl-accepting transducer" evidence="13">
    <location>
        <begin position="271"/>
        <end position="500"/>
    </location>
</feature>
<dbReference type="SMART" id="SM00283">
    <property type="entry name" value="MA"/>
    <property type="match status" value="1"/>
</dbReference>
<feature type="domain" description="PAS" evidence="14">
    <location>
        <begin position="13"/>
        <end position="76"/>
    </location>
</feature>
<dbReference type="InterPro" id="IPR035965">
    <property type="entry name" value="PAS-like_dom_sf"/>
</dbReference>
<sequence>MRSASFVTDTEYILEDNATLMSTTDTQSYITYTNDSFITASGFTSDELINQPHNLVRHPDMPKQVFADMWATLKKGEPWTGLVKNRRKNGDYYWVRANAVPIVRDGHTIGYMSIRTKASAQETAEAQRLYDAMNRGTLKGRVLQRGLLVRKGLTSGLSLLKTLPLRWRVRLPLLAVQPLMALLLWGMALPFTQACMLFAVVALLCLLVAVWMEWQITRPLERLCQQALNVATGASHSVEHVQRADEIGVTLRAISQSGLMFRWLVNDVSSQVFNVRNGSEALARGNDDLNERTRQTATNVQQTLETMTHLASSVQDNTNTASEADKLSQAASSAAMNGGKAMETLIATMTQIASSTKEIGSITSLIDSIAFQTNILALNAAVEAARAGEQGKGFAVVAGEVRNLASRSATAASDIRRLIDASKDKVESGAEHVQTAERTMGDIVEQVKNVTQLIGQISTATVHQAQGLSDLTRAVDELDDITQQNAELVQAGAKTSATVKQQATRLVDAVAVFRQG</sequence>
<keyword evidence="3" id="KW-0488">Methylation</keyword>
<evidence type="ECO:0000313" key="16">
    <source>
        <dbReference type="Proteomes" id="UP000240212"/>
    </source>
</evidence>
<dbReference type="CDD" id="cd11386">
    <property type="entry name" value="MCP_signal"/>
    <property type="match status" value="1"/>
</dbReference>
<dbReference type="Gene3D" id="3.30.450.20">
    <property type="entry name" value="PAS domain"/>
    <property type="match status" value="1"/>
</dbReference>
<evidence type="ECO:0000256" key="8">
    <source>
        <dbReference type="ARBA" id="ARBA00023136"/>
    </source>
</evidence>
<evidence type="ECO:0000256" key="4">
    <source>
        <dbReference type="ARBA" id="ARBA00022500"/>
    </source>
</evidence>
<keyword evidence="5" id="KW-0997">Cell inner membrane</keyword>
<dbReference type="PANTHER" id="PTHR43531:SF7">
    <property type="entry name" value="AEROTAXIS RECEPTOR"/>
    <property type="match status" value="1"/>
</dbReference>
<comment type="similarity">
    <text evidence="10">Belongs to the methyl-accepting chemotaxis (MCP) protein family.</text>
</comment>
<dbReference type="PROSITE" id="PS50112">
    <property type="entry name" value="PAS"/>
    <property type="match status" value="1"/>
</dbReference>
<keyword evidence="7 12" id="KW-1133">Transmembrane helix</keyword>
<dbReference type="RefSeq" id="WP_106876667.1">
    <property type="nucleotide sequence ID" value="NZ_PYEP01000002.1"/>
</dbReference>
<dbReference type="FunFam" id="3.30.450.20:FF:000046">
    <property type="entry name" value="Aerotaxis sensor receptor"/>
    <property type="match status" value="1"/>
</dbReference>
<evidence type="ECO:0000256" key="10">
    <source>
        <dbReference type="ARBA" id="ARBA00029447"/>
    </source>
</evidence>
<dbReference type="PANTHER" id="PTHR43531">
    <property type="entry name" value="PROTEIN ICFG"/>
    <property type="match status" value="1"/>
</dbReference>
<protein>
    <recommendedName>
        <fullName evidence="17">PAS domain S-box protein</fullName>
    </recommendedName>
</protein>
<dbReference type="Pfam" id="PF08447">
    <property type="entry name" value="PAS_3"/>
    <property type="match status" value="1"/>
</dbReference>
<dbReference type="NCBIfam" id="TIGR00229">
    <property type="entry name" value="sensory_box"/>
    <property type="match status" value="1"/>
</dbReference>
<comment type="subcellular location">
    <subcellularLocation>
        <location evidence="1">Cell inner membrane</location>
        <topology evidence="1">Multi-pass membrane protein</topology>
    </subcellularLocation>
</comment>
<dbReference type="PRINTS" id="PR00260">
    <property type="entry name" value="CHEMTRNSDUCR"/>
</dbReference>
<dbReference type="FunFam" id="1.10.287.950:FF:000001">
    <property type="entry name" value="Methyl-accepting chemotaxis sensory transducer"/>
    <property type="match status" value="1"/>
</dbReference>
<dbReference type="InterPro" id="IPR004089">
    <property type="entry name" value="MCPsignal_dom"/>
</dbReference>
<evidence type="ECO:0000256" key="2">
    <source>
        <dbReference type="ARBA" id="ARBA00022475"/>
    </source>
</evidence>
<evidence type="ECO:0000256" key="1">
    <source>
        <dbReference type="ARBA" id="ARBA00004429"/>
    </source>
</evidence>
<evidence type="ECO:0000256" key="7">
    <source>
        <dbReference type="ARBA" id="ARBA00022989"/>
    </source>
</evidence>
<evidence type="ECO:0000259" key="14">
    <source>
        <dbReference type="PROSITE" id="PS50112"/>
    </source>
</evidence>